<gene>
    <name evidence="2" type="ORF">M5D96_000623</name>
</gene>
<name>A0A9P9YWZ2_9MUSC</name>
<proteinExistence type="predicted"/>
<accession>A0A9P9YWZ2</accession>
<evidence type="ECO:0000313" key="3">
    <source>
        <dbReference type="Proteomes" id="UP001059596"/>
    </source>
</evidence>
<evidence type="ECO:0000256" key="1">
    <source>
        <dbReference type="SAM" id="MobiDB-lite"/>
    </source>
</evidence>
<sequence>MQQQQQDSPEHRIQDPGLEQLLEPDCEPDQELLLDFKADIFTPVRYPTTAYHGNSWLLVFTPGPVHPSLANLNAADSSMAPILMASLVRTFRQHELVRYTVDPSLRPSHNRTSQKRDYRSCQPSSRNAGD</sequence>
<dbReference type="Proteomes" id="UP001059596">
    <property type="component" value="Chromosome 3R"/>
</dbReference>
<organism evidence="2 3">
    <name type="scientific">Drosophila gunungcola</name>
    <name type="common">fruit fly</name>
    <dbReference type="NCBI Taxonomy" id="103775"/>
    <lineage>
        <taxon>Eukaryota</taxon>
        <taxon>Metazoa</taxon>
        <taxon>Ecdysozoa</taxon>
        <taxon>Arthropoda</taxon>
        <taxon>Hexapoda</taxon>
        <taxon>Insecta</taxon>
        <taxon>Pterygota</taxon>
        <taxon>Neoptera</taxon>
        <taxon>Endopterygota</taxon>
        <taxon>Diptera</taxon>
        <taxon>Brachycera</taxon>
        <taxon>Muscomorpha</taxon>
        <taxon>Ephydroidea</taxon>
        <taxon>Drosophilidae</taxon>
        <taxon>Drosophila</taxon>
        <taxon>Sophophora</taxon>
    </lineage>
</organism>
<reference evidence="2" key="1">
    <citation type="journal article" date="2023" name="Genome Biol. Evol.">
        <title>Long-read-based Genome Assembly of Drosophila gunungcola Reveals Fewer Chemosensory Genes in Flower-breeding Species.</title>
        <authorList>
            <person name="Negi A."/>
            <person name="Liao B.Y."/>
            <person name="Yeh S.D."/>
        </authorList>
    </citation>
    <scope>NUCLEOTIDE SEQUENCE</scope>
    <source>
        <strain evidence="2">Sukarami</strain>
    </source>
</reference>
<feature type="compositionally biased region" description="Polar residues" evidence="1">
    <location>
        <begin position="121"/>
        <end position="130"/>
    </location>
</feature>
<dbReference type="AlphaFoldDB" id="A0A9P9YWZ2"/>
<comment type="caution">
    <text evidence="2">The sequence shown here is derived from an EMBL/GenBank/DDBJ whole genome shotgun (WGS) entry which is preliminary data.</text>
</comment>
<protein>
    <submittedName>
        <fullName evidence="2">Uncharacterized protein</fullName>
    </submittedName>
</protein>
<dbReference type="EMBL" id="JAMKOV010000001">
    <property type="protein sequence ID" value="KAI8044460.1"/>
    <property type="molecule type" value="Genomic_DNA"/>
</dbReference>
<evidence type="ECO:0000313" key="2">
    <source>
        <dbReference type="EMBL" id="KAI8044460.1"/>
    </source>
</evidence>
<feature type="region of interest" description="Disordered" evidence="1">
    <location>
        <begin position="101"/>
        <end position="130"/>
    </location>
</feature>
<keyword evidence="3" id="KW-1185">Reference proteome</keyword>